<dbReference type="EMBL" id="CP120983">
    <property type="protein sequence ID" value="WLQ62117.1"/>
    <property type="molecule type" value="Genomic_DNA"/>
</dbReference>
<reference evidence="1 2" key="1">
    <citation type="submission" date="2023-03" db="EMBL/GenBank/DDBJ databases">
        <title>Isolation and description of six Streptomyces strains from soil environments, able to metabolize different microbial glucans.</title>
        <authorList>
            <person name="Widen T."/>
            <person name="Larsbrink J."/>
        </authorList>
    </citation>
    <scope>NUCLEOTIDE SEQUENCE [LARGE SCALE GENOMIC DNA]</scope>
    <source>
        <strain evidence="1 2">Alt3</strain>
    </source>
</reference>
<gene>
    <name evidence="1" type="ORF">P8A20_00275</name>
</gene>
<organism evidence="1 2">
    <name type="scientific">Streptomyces glycanivorans</name>
    <dbReference type="NCBI Taxonomy" id="3033808"/>
    <lineage>
        <taxon>Bacteria</taxon>
        <taxon>Bacillati</taxon>
        <taxon>Actinomycetota</taxon>
        <taxon>Actinomycetes</taxon>
        <taxon>Kitasatosporales</taxon>
        <taxon>Streptomycetaceae</taxon>
        <taxon>Streptomyces</taxon>
    </lineage>
</organism>
<dbReference type="Proteomes" id="UP001224433">
    <property type="component" value="Chromosome"/>
</dbReference>
<accession>A0ABY9J397</accession>
<evidence type="ECO:0000313" key="2">
    <source>
        <dbReference type="Proteomes" id="UP001224433"/>
    </source>
</evidence>
<evidence type="ECO:0000313" key="1">
    <source>
        <dbReference type="EMBL" id="WLQ62117.1"/>
    </source>
</evidence>
<name>A0ABY9J397_9ACTN</name>
<dbReference type="RefSeq" id="WP_187282461.1">
    <property type="nucleotide sequence ID" value="NZ_CP120983.1"/>
</dbReference>
<protein>
    <submittedName>
        <fullName evidence="1">Uncharacterized protein</fullName>
    </submittedName>
</protein>
<proteinExistence type="predicted"/>
<sequence>MHTYLFVDGLDIIARSHSGAVGLHPRRLLRPGGPLYPADAIRDVNVASVVPSDPDAGGLVVRVRLQGETVVWTDLLYPDLQGRLVGEVRFDLRQYLGEIERAYGEWEDADDEASVRTALEGIR</sequence>
<keyword evidence="2" id="KW-1185">Reference proteome</keyword>